<reference evidence="1" key="1">
    <citation type="journal article" date="2014" name="Front. Microbiol.">
        <title>High frequency of phylogenetically diverse reductive dehalogenase-homologous genes in deep subseafloor sedimentary metagenomes.</title>
        <authorList>
            <person name="Kawai M."/>
            <person name="Futagami T."/>
            <person name="Toyoda A."/>
            <person name="Takaki Y."/>
            <person name="Nishi S."/>
            <person name="Hori S."/>
            <person name="Arai W."/>
            <person name="Tsubouchi T."/>
            <person name="Morono Y."/>
            <person name="Uchiyama I."/>
            <person name="Ito T."/>
            <person name="Fujiyama A."/>
            <person name="Inagaki F."/>
            <person name="Takami H."/>
        </authorList>
    </citation>
    <scope>NUCLEOTIDE SEQUENCE</scope>
    <source>
        <strain evidence="1">Expedition CK06-06</strain>
    </source>
</reference>
<dbReference type="SUPFAM" id="SSF51569">
    <property type="entry name" value="Aldolase"/>
    <property type="match status" value="1"/>
</dbReference>
<protein>
    <recommendedName>
        <fullName evidence="2">Dihydrodipicolinate synthase family protein</fullName>
    </recommendedName>
</protein>
<evidence type="ECO:0008006" key="2">
    <source>
        <dbReference type="Google" id="ProtNLM"/>
    </source>
</evidence>
<gene>
    <name evidence="1" type="ORF">S01H1_04888</name>
</gene>
<name>X0S215_9ZZZZ</name>
<comment type="caution">
    <text evidence="1">The sequence shown here is derived from an EMBL/GenBank/DDBJ whole genome shotgun (WGS) entry which is preliminary data.</text>
</comment>
<organism evidence="1">
    <name type="scientific">marine sediment metagenome</name>
    <dbReference type="NCBI Taxonomy" id="412755"/>
    <lineage>
        <taxon>unclassified sequences</taxon>
        <taxon>metagenomes</taxon>
        <taxon>ecological metagenomes</taxon>
    </lineage>
</organism>
<dbReference type="InterPro" id="IPR013785">
    <property type="entry name" value="Aldolase_TIM"/>
</dbReference>
<accession>X0S215</accession>
<evidence type="ECO:0000313" key="1">
    <source>
        <dbReference type="EMBL" id="GAF69301.1"/>
    </source>
</evidence>
<proteinExistence type="predicted"/>
<dbReference type="AlphaFoldDB" id="X0S215"/>
<dbReference type="Gene3D" id="3.20.20.70">
    <property type="entry name" value="Aldolase class I"/>
    <property type="match status" value="1"/>
</dbReference>
<sequence length="79" mass="8453">NERLHFLQPLGAVTGKITASHGVSSGTFGVDPVMYVSVTKAAMEMVGLAAGPTRLPMLNLNNEEKAELRSVLKSMKILK</sequence>
<dbReference type="EMBL" id="BARS01002556">
    <property type="protein sequence ID" value="GAF69301.1"/>
    <property type="molecule type" value="Genomic_DNA"/>
</dbReference>
<feature type="non-terminal residue" evidence="1">
    <location>
        <position position="1"/>
    </location>
</feature>